<dbReference type="Pfam" id="PF08002">
    <property type="entry name" value="DUF1697"/>
    <property type="match status" value="1"/>
</dbReference>
<organism evidence="1 2">
    <name type="scientific">Nocardioides acrostichi</name>
    <dbReference type="NCBI Taxonomy" id="2784339"/>
    <lineage>
        <taxon>Bacteria</taxon>
        <taxon>Bacillati</taxon>
        <taxon>Actinomycetota</taxon>
        <taxon>Actinomycetes</taxon>
        <taxon>Propionibacteriales</taxon>
        <taxon>Nocardioidaceae</taxon>
        <taxon>Nocardioides</taxon>
    </lineage>
</organism>
<comment type="caution">
    <text evidence="1">The sequence shown here is derived from an EMBL/GenBank/DDBJ whole genome shotgun (WGS) entry which is preliminary data.</text>
</comment>
<dbReference type="Proteomes" id="UP000656804">
    <property type="component" value="Unassembled WGS sequence"/>
</dbReference>
<sequence>MTRYAALVRNVMLGRQGIDRDGLLRTAADAGARDVRSHLATGNLTVTFDGPPDDLAALLERGVEAMLGRPEPVMVRTREQLAELLATDPYAGLDPQEWEMEVSFLRHDAPCLDPARVPESHRTRVLLVRERELVTARPPEGTGRPHVNRLLERATRLPASARGWRTLHRLASALDC</sequence>
<evidence type="ECO:0000313" key="1">
    <source>
        <dbReference type="EMBL" id="MBF4163884.1"/>
    </source>
</evidence>
<dbReference type="RefSeq" id="WP_194505144.1">
    <property type="nucleotide sequence ID" value="NZ_JADIVZ010000016.1"/>
</dbReference>
<protein>
    <submittedName>
        <fullName evidence="1">DUF1697 domain-containing protein</fullName>
    </submittedName>
</protein>
<dbReference type="InterPro" id="IPR012545">
    <property type="entry name" value="DUF1697"/>
</dbReference>
<dbReference type="EMBL" id="JADIVZ010000016">
    <property type="protein sequence ID" value="MBF4163884.1"/>
    <property type="molecule type" value="Genomic_DNA"/>
</dbReference>
<proteinExistence type="predicted"/>
<reference evidence="1" key="1">
    <citation type="submission" date="2020-11" db="EMBL/GenBank/DDBJ databases">
        <title>Nocardioides sp. CBS4Y-1, whole genome shotgun sequence.</title>
        <authorList>
            <person name="Tuo L."/>
        </authorList>
    </citation>
    <scope>NUCLEOTIDE SEQUENCE</scope>
    <source>
        <strain evidence="1">CBS4Y-1</strain>
    </source>
</reference>
<evidence type="ECO:0000313" key="2">
    <source>
        <dbReference type="Proteomes" id="UP000656804"/>
    </source>
</evidence>
<gene>
    <name evidence="1" type="ORF">ISG29_19600</name>
</gene>
<dbReference type="SUPFAM" id="SSF160379">
    <property type="entry name" value="SP0830-like"/>
    <property type="match status" value="1"/>
</dbReference>
<dbReference type="Gene3D" id="3.30.70.1280">
    <property type="entry name" value="SP0830-like domains"/>
    <property type="match status" value="1"/>
</dbReference>
<dbReference type="AlphaFoldDB" id="A0A930YEX2"/>
<accession>A0A930YEX2</accession>
<name>A0A930YEX2_9ACTN</name>
<keyword evidence="2" id="KW-1185">Reference proteome</keyword>